<dbReference type="PANTHER" id="PTHR42852">
    <property type="entry name" value="THIOL:DISULFIDE INTERCHANGE PROTEIN DSBE"/>
    <property type="match status" value="1"/>
</dbReference>
<dbReference type="GO" id="GO:0016209">
    <property type="term" value="F:antioxidant activity"/>
    <property type="evidence" value="ECO:0007669"/>
    <property type="project" value="InterPro"/>
</dbReference>
<organism evidence="6">
    <name type="scientific">freshwater metagenome</name>
    <dbReference type="NCBI Taxonomy" id="449393"/>
    <lineage>
        <taxon>unclassified sequences</taxon>
        <taxon>metagenomes</taxon>
        <taxon>ecological metagenomes</taxon>
    </lineage>
</organism>
<dbReference type="GO" id="GO:0016491">
    <property type="term" value="F:oxidoreductase activity"/>
    <property type="evidence" value="ECO:0007669"/>
    <property type="project" value="InterPro"/>
</dbReference>
<dbReference type="EMBL" id="CAEZST010000006">
    <property type="protein sequence ID" value="CAB4544784.1"/>
    <property type="molecule type" value="Genomic_DNA"/>
</dbReference>
<keyword evidence="3" id="KW-1015">Disulfide bond</keyword>
<dbReference type="PROSITE" id="PS51257">
    <property type="entry name" value="PROKAR_LIPOPROTEIN"/>
    <property type="match status" value="1"/>
</dbReference>
<evidence type="ECO:0000256" key="3">
    <source>
        <dbReference type="ARBA" id="ARBA00023157"/>
    </source>
</evidence>
<keyword evidence="2" id="KW-0201">Cytochrome c-type biogenesis</keyword>
<dbReference type="AlphaFoldDB" id="A0A6J6C0Y0"/>
<evidence type="ECO:0000256" key="4">
    <source>
        <dbReference type="ARBA" id="ARBA00023284"/>
    </source>
</evidence>
<evidence type="ECO:0000256" key="1">
    <source>
        <dbReference type="ARBA" id="ARBA00004196"/>
    </source>
</evidence>
<reference evidence="6" key="1">
    <citation type="submission" date="2020-05" db="EMBL/GenBank/DDBJ databases">
        <authorList>
            <person name="Chiriac C."/>
            <person name="Salcher M."/>
            <person name="Ghai R."/>
            <person name="Kavagutti S V."/>
        </authorList>
    </citation>
    <scope>NUCLEOTIDE SEQUENCE</scope>
</reference>
<comment type="subcellular location">
    <subcellularLocation>
        <location evidence="1">Cell envelope</location>
    </subcellularLocation>
</comment>
<evidence type="ECO:0000259" key="5">
    <source>
        <dbReference type="PROSITE" id="PS51352"/>
    </source>
</evidence>
<dbReference type="PANTHER" id="PTHR42852:SF6">
    <property type="entry name" value="THIOL:DISULFIDE INTERCHANGE PROTEIN DSBE"/>
    <property type="match status" value="1"/>
</dbReference>
<dbReference type="InterPro" id="IPR036249">
    <property type="entry name" value="Thioredoxin-like_sf"/>
</dbReference>
<dbReference type="Pfam" id="PF00578">
    <property type="entry name" value="AhpC-TSA"/>
    <property type="match status" value="1"/>
</dbReference>
<gene>
    <name evidence="6" type="ORF">UFOPK1503_00534</name>
</gene>
<dbReference type="InterPro" id="IPR050553">
    <property type="entry name" value="Thioredoxin_ResA/DsbE_sf"/>
</dbReference>
<dbReference type="PROSITE" id="PS51352">
    <property type="entry name" value="THIOREDOXIN_2"/>
    <property type="match status" value="1"/>
</dbReference>
<protein>
    <submittedName>
        <fullName evidence="6">Unannotated protein</fullName>
    </submittedName>
</protein>
<accession>A0A6J6C0Y0</accession>
<name>A0A6J6C0Y0_9ZZZZ</name>
<feature type="domain" description="Thioredoxin" evidence="5">
    <location>
        <begin position="35"/>
        <end position="189"/>
    </location>
</feature>
<dbReference type="SUPFAM" id="SSF52833">
    <property type="entry name" value="Thioredoxin-like"/>
    <property type="match status" value="1"/>
</dbReference>
<evidence type="ECO:0000313" key="6">
    <source>
        <dbReference type="EMBL" id="CAB4544784.1"/>
    </source>
</evidence>
<evidence type="ECO:0000256" key="2">
    <source>
        <dbReference type="ARBA" id="ARBA00022748"/>
    </source>
</evidence>
<dbReference type="InterPro" id="IPR013766">
    <property type="entry name" value="Thioredoxin_domain"/>
</dbReference>
<dbReference type="GO" id="GO:0030313">
    <property type="term" value="C:cell envelope"/>
    <property type="evidence" value="ECO:0007669"/>
    <property type="project" value="UniProtKB-SubCell"/>
</dbReference>
<dbReference type="CDD" id="cd02966">
    <property type="entry name" value="TlpA_like_family"/>
    <property type="match status" value="1"/>
</dbReference>
<dbReference type="GO" id="GO:0017004">
    <property type="term" value="P:cytochrome complex assembly"/>
    <property type="evidence" value="ECO:0007669"/>
    <property type="project" value="UniProtKB-KW"/>
</dbReference>
<sequence>MKKLIGLALVTLLLTGCTSDPLAEQFRAGDNKNYIAGDGTVTEFAIDQRANIQPWTGITESGVQLSSESLEGFVVVMNWWYAACAPCRAEAPDLAALSEEFADQNVQFVGVNVRDTAQTALAFDRNFGITFPSIMDAQTGSVSLAFTGVVSPQAVPTTLVITPEGKIASRILGRIDKSILRELIQTVIDE</sequence>
<dbReference type="InterPro" id="IPR000866">
    <property type="entry name" value="AhpC/TSA"/>
</dbReference>
<proteinExistence type="predicted"/>
<dbReference type="Gene3D" id="3.40.30.10">
    <property type="entry name" value="Glutaredoxin"/>
    <property type="match status" value="1"/>
</dbReference>
<keyword evidence="4" id="KW-0676">Redox-active center</keyword>